<evidence type="ECO:0000313" key="2">
    <source>
        <dbReference type="EMBL" id="CAH1402916.1"/>
    </source>
</evidence>
<keyword evidence="3" id="KW-1185">Reference proteome</keyword>
<organism evidence="2 3">
    <name type="scientific">Nezara viridula</name>
    <name type="common">Southern green stink bug</name>
    <name type="synonym">Cimex viridulus</name>
    <dbReference type="NCBI Taxonomy" id="85310"/>
    <lineage>
        <taxon>Eukaryota</taxon>
        <taxon>Metazoa</taxon>
        <taxon>Ecdysozoa</taxon>
        <taxon>Arthropoda</taxon>
        <taxon>Hexapoda</taxon>
        <taxon>Insecta</taxon>
        <taxon>Pterygota</taxon>
        <taxon>Neoptera</taxon>
        <taxon>Paraneoptera</taxon>
        <taxon>Hemiptera</taxon>
        <taxon>Heteroptera</taxon>
        <taxon>Panheteroptera</taxon>
        <taxon>Pentatomomorpha</taxon>
        <taxon>Pentatomoidea</taxon>
        <taxon>Pentatomidae</taxon>
        <taxon>Pentatominae</taxon>
        <taxon>Nezara</taxon>
    </lineage>
</organism>
<evidence type="ECO:0000256" key="1">
    <source>
        <dbReference type="SAM" id="MobiDB-lite"/>
    </source>
</evidence>
<protein>
    <submittedName>
        <fullName evidence="2">Uncharacterized protein</fullName>
    </submittedName>
</protein>
<reference evidence="2" key="1">
    <citation type="submission" date="2022-01" db="EMBL/GenBank/DDBJ databases">
        <authorList>
            <person name="King R."/>
        </authorList>
    </citation>
    <scope>NUCLEOTIDE SEQUENCE</scope>
</reference>
<feature type="region of interest" description="Disordered" evidence="1">
    <location>
        <begin position="28"/>
        <end position="66"/>
    </location>
</feature>
<sequence>MAAAEMSVRRRLKRSWTKDLLSWIKDVNRNQEKEEPSVTEALRPIGTRTGTTRSRTAPDHEERAAV</sequence>
<name>A0A9P0HJ07_NEZVI</name>
<evidence type="ECO:0000313" key="3">
    <source>
        <dbReference type="Proteomes" id="UP001152798"/>
    </source>
</evidence>
<feature type="compositionally biased region" description="Basic and acidic residues" evidence="1">
    <location>
        <begin position="56"/>
        <end position="66"/>
    </location>
</feature>
<dbReference type="Proteomes" id="UP001152798">
    <property type="component" value="Chromosome 5"/>
</dbReference>
<accession>A0A9P0HJ07</accession>
<dbReference type="AlphaFoldDB" id="A0A9P0HJ07"/>
<gene>
    <name evidence="2" type="ORF">NEZAVI_LOCUS11623</name>
</gene>
<dbReference type="EMBL" id="OV725081">
    <property type="protein sequence ID" value="CAH1402916.1"/>
    <property type="molecule type" value="Genomic_DNA"/>
</dbReference>
<proteinExistence type="predicted"/>
<feature type="compositionally biased region" description="Low complexity" evidence="1">
    <location>
        <begin position="46"/>
        <end position="55"/>
    </location>
</feature>